<dbReference type="Gene3D" id="3.30.70.250">
    <property type="entry name" value="Malonyl-CoA ACP transacylase, ACP-binding"/>
    <property type="match status" value="1"/>
</dbReference>
<comment type="similarity">
    <text evidence="4">Belongs to the fabD family.</text>
</comment>
<evidence type="ECO:0000313" key="7">
    <source>
        <dbReference type="EMBL" id="QNO15663.1"/>
    </source>
</evidence>
<dbReference type="SMART" id="SM00827">
    <property type="entry name" value="PKS_AT"/>
    <property type="match status" value="1"/>
</dbReference>
<evidence type="ECO:0000256" key="5">
    <source>
        <dbReference type="PIRSR" id="PIRSR000446-1"/>
    </source>
</evidence>
<dbReference type="KEGG" id="acae:HYG86_13195"/>
<keyword evidence="2 4" id="KW-0012">Acyltransferase</keyword>
<evidence type="ECO:0000256" key="1">
    <source>
        <dbReference type="ARBA" id="ARBA00022679"/>
    </source>
</evidence>
<comment type="catalytic activity">
    <reaction evidence="3 4">
        <text>holo-[ACP] + malonyl-CoA = malonyl-[ACP] + CoA</text>
        <dbReference type="Rhea" id="RHEA:41792"/>
        <dbReference type="Rhea" id="RHEA-COMP:9623"/>
        <dbReference type="Rhea" id="RHEA-COMP:9685"/>
        <dbReference type="ChEBI" id="CHEBI:57287"/>
        <dbReference type="ChEBI" id="CHEBI:57384"/>
        <dbReference type="ChEBI" id="CHEBI:64479"/>
        <dbReference type="ChEBI" id="CHEBI:78449"/>
        <dbReference type="EC" id="2.3.1.39"/>
    </reaction>
</comment>
<dbReference type="AlphaFoldDB" id="A0A7G9WAF1"/>
<dbReference type="EC" id="2.3.1.39" evidence="4"/>
<sequence length="316" mass="34602">MSKIAFIFPGQGAQFVGMGKDIIENNETALKIYDKANDILGYDIKNIILNGPKEQLDSTENTQPAILTMSYALLEVLRSEGITPQGVAGLSLGEYSALLSSQVMDFESALPLVRKRAKFMQSAVPVGVGGMVALVGIKKEGLTELVDSIESGYLAVANYNCPGQYVVTGEKDAIAETMEKAKEFGARRAIKLDVSGPFHSKLLTEAGENLGIELDKIQLQDPAIPIYSNVTAKTYENKLEIRELLVKQVSNSVLWQQTIENMVADGFTGFVEVGPQKTLSAMVKKISKDVWVKNIEDNESLMTFIKEFKEGVHETK</sequence>
<feature type="domain" description="Malonyl-CoA:ACP transacylase (MAT)" evidence="6">
    <location>
        <begin position="7"/>
        <end position="295"/>
    </location>
</feature>
<gene>
    <name evidence="7" type="primary">fabD</name>
    <name evidence="7" type="ORF">HYG86_13195</name>
</gene>
<dbReference type="PANTHER" id="PTHR42681:SF1">
    <property type="entry name" value="MALONYL-COA-ACYL CARRIER PROTEIN TRANSACYLASE, MITOCHONDRIAL"/>
    <property type="match status" value="1"/>
</dbReference>
<dbReference type="NCBIfam" id="TIGR00128">
    <property type="entry name" value="fabD"/>
    <property type="match status" value="1"/>
</dbReference>
<evidence type="ECO:0000313" key="8">
    <source>
        <dbReference type="Proteomes" id="UP000516160"/>
    </source>
</evidence>
<dbReference type="InterPro" id="IPR014043">
    <property type="entry name" value="Acyl_transferase_dom"/>
</dbReference>
<dbReference type="GO" id="GO:0004314">
    <property type="term" value="F:[acyl-carrier-protein] S-malonyltransferase activity"/>
    <property type="evidence" value="ECO:0007669"/>
    <property type="project" value="UniProtKB-EC"/>
</dbReference>
<proteinExistence type="inferred from homology"/>
<protein>
    <recommendedName>
        <fullName evidence="4">Malonyl CoA-acyl carrier protein transacylase</fullName>
        <ecNumber evidence="4">2.3.1.39</ecNumber>
    </recommendedName>
</protein>
<dbReference type="InterPro" id="IPR001227">
    <property type="entry name" value="Ac_transferase_dom_sf"/>
</dbReference>
<feature type="active site" evidence="5">
    <location>
        <position position="91"/>
    </location>
</feature>
<feature type="active site" evidence="5">
    <location>
        <position position="199"/>
    </location>
</feature>
<evidence type="ECO:0000259" key="6">
    <source>
        <dbReference type="SMART" id="SM00827"/>
    </source>
</evidence>
<dbReference type="InterPro" id="IPR004410">
    <property type="entry name" value="Malonyl_CoA-ACP_transAc_FabD"/>
</dbReference>
<evidence type="ECO:0000256" key="3">
    <source>
        <dbReference type="ARBA" id="ARBA00048462"/>
    </source>
</evidence>
<dbReference type="PIRSF" id="PIRSF000446">
    <property type="entry name" value="Mct"/>
    <property type="match status" value="1"/>
</dbReference>
<dbReference type="RefSeq" id="WP_213166071.1">
    <property type="nucleotide sequence ID" value="NZ_CP058559.1"/>
</dbReference>
<dbReference type="PANTHER" id="PTHR42681">
    <property type="entry name" value="MALONYL-COA-ACYL CARRIER PROTEIN TRANSACYLASE, MITOCHONDRIAL"/>
    <property type="match status" value="1"/>
</dbReference>
<dbReference type="GO" id="GO:0005829">
    <property type="term" value="C:cytosol"/>
    <property type="evidence" value="ECO:0007669"/>
    <property type="project" value="TreeGrafter"/>
</dbReference>
<reference evidence="7 8" key="1">
    <citation type="submission" date="2020-07" db="EMBL/GenBank/DDBJ databases">
        <title>Alkalicella. sp. LB2 genome.</title>
        <authorList>
            <person name="Postec A."/>
            <person name="Quemeneur M."/>
        </authorList>
    </citation>
    <scope>NUCLEOTIDE SEQUENCE [LARGE SCALE GENOMIC DNA]</scope>
    <source>
        <strain evidence="7 8">LB2</strain>
    </source>
</reference>
<accession>A0A7G9WAF1</accession>
<dbReference type="FunFam" id="3.30.70.250:FF:000001">
    <property type="entry name" value="Malonyl CoA-acyl carrier protein transacylase"/>
    <property type="match status" value="1"/>
</dbReference>
<dbReference type="InterPro" id="IPR016035">
    <property type="entry name" value="Acyl_Trfase/lysoPLipase"/>
</dbReference>
<keyword evidence="1 4" id="KW-0808">Transferase</keyword>
<name>A0A7G9WAF1_ALKCA</name>
<evidence type="ECO:0000256" key="2">
    <source>
        <dbReference type="ARBA" id="ARBA00023315"/>
    </source>
</evidence>
<dbReference type="SUPFAM" id="SSF52151">
    <property type="entry name" value="FabD/lysophospholipase-like"/>
    <property type="match status" value="1"/>
</dbReference>
<dbReference type="EMBL" id="CP058559">
    <property type="protein sequence ID" value="QNO15663.1"/>
    <property type="molecule type" value="Genomic_DNA"/>
</dbReference>
<dbReference type="Pfam" id="PF00698">
    <property type="entry name" value="Acyl_transf_1"/>
    <property type="match status" value="1"/>
</dbReference>
<dbReference type="GO" id="GO:0006633">
    <property type="term" value="P:fatty acid biosynthetic process"/>
    <property type="evidence" value="ECO:0007669"/>
    <property type="project" value="TreeGrafter"/>
</dbReference>
<dbReference type="SUPFAM" id="SSF55048">
    <property type="entry name" value="Probable ACP-binding domain of malonyl-CoA ACP transacylase"/>
    <property type="match status" value="1"/>
</dbReference>
<keyword evidence="8" id="KW-1185">Reference proteome</keyword>
<dbReference type="InterPro" id="IPR024925">
    <property type="entry name" value="Malonyl_CoA-ACP_transAc"/>
</dbReference>
<evidence type="ECO:0000256" key="4">
    <source>
        <dbReference type="PIRNR" id="PIRNR000446"/>
    </source>
</evidence>
<dbReference type="InterPro" id="IPR016036">
    <property type="entry name" value="Malonyl_transacylase_ACP-bd"/>
</dbReference>
<dbReference type="InterPro" id="IPR050858">
    <property type="entry name" value="Mal-CoA-ACP_Trans/PKS_FabD"/>
</dbReference>
<dbReference type="Gene3D" id="3.40.366.10">
    <property type="entry name" value="Malonyl-Coenzyme A Acyl Carrier Protein, domain 2"/>
    <property type="match status" value="1"/>
</dbReference>
<dbReference type="Proteomes" id="UP000516160">
    <property type="component" value="Chromosome"/>
</dbReference>
<organism evidence="7 8">
    <name type="scientific">Alkalicella caledoniensis</name>
    <dbReference type="NCBI Taxonomy" id="2731377"/>
    <lineage>
        <taxon>Bacteria</taxon>
        <taxon>Bacillati</taxon>
        <taxon>Bacillota</taxon>
        <taxon>Clostridia</taxon>
        <taxon>Eubacteriales</taxon>
        <taxon>Proteinivoracaceae</taxon>
        <taxon>Alkalicella</taxon>
    </lineage>
</organism>